<keyword evidence="2 8" id="KW-0813">Transport</keyword>
<comment type="caution">
    <text evidence="13">The sequence shown here is derived from an EMBL/GenBank/DDBJ whole genome shotgun (WGS) entry which is preliminary data.</text>
</comment>
<dbReference type="SUPFAM" id="SSF49464">
    <property type="entry name" value="Carboxypeptidase regulatory domain-like"/>
    <property type="match status" value="1"/>
</dbReference>
<dbReference type="InterPro" id="IPR037066">
    <property type="entry name" value="Plug_dom_sf"/>
</dbReference>
<dbReference type="Proteomes" id="UP000033035">
    <property type="component" value="Unassembled WGS sequence"/>
</dbReference>
<dbReference type="InterPro" id="IPR023997">
    <property type="entry name" value="TonB-dep_OMP_SusC/RagA_CS"/>
</dbReference>
<keyword evidence="7 8" id="KW-0998">Cell outer membrane</keyword>
<evidence type="ECO:0000256" key="2">
    <source>
        <dbReference type="ARBA" id="ARBA00022448"/>
    </source>
</evidence>
<reference evidence="13 14" key="1">
    <citation type="submission" date="2013-04" db="EMBL/GenBank/DDBJ databases">
        <title>The Genome Sequence of Parabacteroides gordonii DSM 23371.</title>
        <authorList>
            <consortium name="The Broad Institute Genomics Platform"/>
            <person name="Earl A."/>
            <person name="Ward D."/>
            <person name="Feldgarden M."/>
            <person name="Gevers D."/>
            <person name="Martens E."/>
            <person name="Sakamoto M."/>
            <person name="Benno Y."/>
            <person name="Suzuki N."/>
            <person name="Matsunaga N."/>
            <person name="Koshihara K."/>
            <person name="Seki M."/>
            <person name="Komiya H."/>
            <person name="Walker B."/>
            <person name="Young S."/>
            <person name="Zeng Q."/>
            <person name="Gargeya S."/>
            <person name="Fitzgerald M."/>
            <person name="Haas B."/>
            <person name="Abouelleil A."/>
            <person name="Allen A.W."/>
            <person name="Alvarado L."/>
            <person name="Arachchi H.M."/>
            <person name="Berlin A.M."/>
            <person name="Chapman S.B."/>
            <person name="Gainer-Dewar J."/>
            <person name="Goldberg J."/>
            <person name="Griggs A."/>
            <person name="Gujja S."/>
            <person name="Hansen M."/>
            <person name="Howarth C."/>
            <person name="Imamovic A."/>
            <person name="Ireland A."/>
            <person name="Larimer J."/>
            <person name="McCowan C."/>
            <person name="Murphy C."/>
            <person name="Pearson M."/>
            <person name="Poon T.W."/>
            <person name="Priest M."/>
            <person name="Roberts A."/>
            <person name="Saif S."/>
            <person name="Shea T."/>
            <person name="Sisk P."/>
            <person name="Sykes S."/>
            <person name="Wortman J."/>
            <person name="Nusbaum C."/>
            <person name="Birren B."/>
        </authorList>
    </citation>
    <scope>NUCLEOTIDE SEQUENCE [LARGE SCALE GENOMIC DNA]</scope>
    <source>
        <strain evidence="13 14">MS-1</strain>
    </source>
</reference>
<dbReference type="InterPro" id="IPR000531">
    <property type="entry name" value="Beta-barrel_TonB"/>
</dbReference>
<feature type="chain" id="PRO_5002489677" evidence="10">
    <location>
        <begin position="30"/>
        <end position="1108"/>
    </location>
</feature>
<proteinExistence type="inferred from homology"/>
<dbReference type="InterPro" id="IPR039426">
    <property type="entry name" value="TonB-dep_rcpt-like"/>
</dbReference>
<dbReference type="Gene3D" id="2.40.170.20">
    <property type="entry name" value="TonB-dependent receptor, beta-barrel domain"/>
    <property type="match status" value="1"/>
</dbReference>
<dbReference type="Pfam" id="PF00593">
    <property type="entry name" value="TonB_dep_Rec_b-barrel"/>
    <property type="match status" value="1"/>
</dbReference>
<protein>
    <submittedName>
        <fullName evidence="13">SusC/RagA family TonB-linked outer membrane protein</fullName>
    </submittedName>
</protein>
<dbReference type="HOGENOM" id="CLU_004317_1_1_10"/>
<evidence type="ECO:0000259" key="11">
    <source>
        <dbReference type="Pfam" id="PF00593"/>
    </source>
</evidence>
<keyword evidence="10" id="KW-0732">Signal</keyword>
<keyword evidence="4 8" id="KW-0812">Transmembrane</keyword>
<accession>A0A0F5JCQ1</accession>
<dbReference type="PATRIC" id="fig|1203610.3.peg.2760"/>
<evidence type="ECO:0000256" key="10">
    <source>
        <dbReference type="SAM" id="SignalP"/>
    </source>
</evidence>
<dbReference type="STRING" id="1203610.HMPREF1536_02692"/>
<keyword evidence="5 9" id="KW-0798">TonB box</keyword>
<feature type="domain" description="TonB-dependent receptor-like beta-barrel" evidence="11">
    <location>
        <begin position="417"/>
        <end position="811"/>
    </location>
</feature>
<evidence type="ECO:0000313" key="13">
    <source>
        <dbReference type="EMBL" id="KKB55232.1"/>
    </source>
</evidence>
<dbReference type="NCBIfam" id="TIGR04056">
    <property type="entry name" value="OMP_RagA_SusC"/>
    <property type="match status" value="1"/>
</dbReference>
<dbReference type="Pfam" id="PF07715">
    <property type="entry name" value="Plug"/>
    <property type="match status" value="1"/>
</dbReference>
<evidence type="ECO:0000256" key="8">
    <source>
        <dbReference type="PROSITE-ProRule" id="PRU01360"/>
    </source>
</evidence>
<dbReference type="Gene3D" id="2.170.130.10">
    <property type="entry name" value="TonB-dependent receptor, plug domain"/>
    <property type="match status" value="1"/>
</dbReference>
<evidence type="ECO:0000256" key="9">
    <source>
        <dbReference type="RuleBase" id="RU003357"/>
    </source>
</evidence>
<dbReference type="NCBIfam" id="TIGR04057">
    <property type="entry name" value="SusC_RagA_signa"/>
    <property type="match status" value="1"/>
</dbReference>
<evidence type="ECO:0000256" key="1">
    <source>
        <dbReference type="ARBA" id="ARBA00004571"/>
    </source>
</evidence>
<keyword evidence="14" id="KW-1185">Reference proteome</keyword>
<gene>
    <name evidence="13" type="ORF">HMPREF1536_02692</name>
</gene>
<dbReference type="Pfam" id="PF13715">
    <property type="entry name" value="CarbopepD_reg_2"/>
    <property type="match status" value="1"/>
</dbReference>
<dbReference type="RefSeq" id="WP_028729736.1">
    <property type="nucleotide sequence ID" value="NZ_KE386764.1"/>
</dbReference>
<evidence type="ECO:0000256" key="4">
    <source>
        <dbReference type="ARBA" id="ARBA00022692"/>
    </source>
</evidence>
<dbReference type="InterPro" id="IPR012910">
    <property type="entry name" value="Plug_dom"/>
</dbReference>
<dbReference type="EMBL" id="AQHW01000015">
    <property type="protein sequence ID" value="KKB55232.1"/>
    <property type="molecule type" value="Genomic_DNA"/>
</dbReference>
<evidence type="ECO:0000256" key="3">
    <source>
        <dbReference type="ARBA" id="ARBA00022452"/>
    </source>
</evidence>
<evidence type="ECO:0000259" key="12">
    <source>
        <dbReference type="Pfam" id="PF07715"/>
    </source>
</evidence>
<dbReference type="GO" id="GO:0009279">
    <property type="term" value="C:cell outer membrane"/>
    <property type="evidence" value="ECO:0007669"/>
    <property type="project" value="UniProtKB-SubCell"/>
</dbReference>
<dbReference type="Gene3D" id="2.60.40.1120">
    <property type="entry name" value="Carboxypeptidase-like, regulatory domain"/>
    <property type="match status" value="1"/>
</dbReference>
<dbReference type="FunFam" id="2.170.130.10:FF:000003">
    <property type="entry name" value="SusC/RagA family TonB-linked outer membrane protein"/>
    <property type="match status" value="1"/>
</dbReference>
<dbReference type="AlphaFoldDB" id="A0A0F5JCQ1"/>
<keyword evidence="6 8" id="KW-0472">Membrane</keyword>
<organism evidence="13 14">
    <name type="scientific">Parabacteroides gordonii MS-1 = DSM 23371</name>
    <dbReference type="NCBI Taxonomy" id="1203610"/>
    <lineage>
        <taxon>Bacteria</taxon>
        <taxon>Pseudomonadati</taxon>
        <taxon>Bacteroidota</taxon>
        <taxon>Bacteroidia</taxon>
        <taxon>Bacteroidales</taxon>
        <taxon>Tannerellaceae</taxon>
        <taxon>Parabacteroides</taxon>
    </lineage>
</organism>
<evidence type="ECO:0000256" key="7">
    <source>
        <dbReference type="ARBA" id="ARBA00023237"/>
    </source>
</evidence>
<feature type="domain" description="TonB-dependent receptor plug" evidence="12">
    <location>
        <begin position="142"/>
        <end position="248"/>
    </location>
</feature>
<sequence length="1108" mass="121898">MTKDFNRFYLSKMFIGTTMFLTSVGVASADPANPGKEVPESGVFVASPQQATKKVTGTVEDAMGPIAGANVVEKGTTNGTITDMDGKFTLDVSPNAVLVVSFIGYTEQQIPVGNQTSFTIQIKEDSQALDEVIVVGYGTQKKVNLTGSVSSVDFADQALSRPITNVSNALAGLSAGVQVMQNSGQPGSDGSKIRIRGVGTLNNQDPLVLIDGVEGSMDLVNPQDIESISVLKDAASSSIYGSRAANGVVLITTKKGKAGKLSVSYSGRISYAQPTNLIDQVTDYADYMEWLNESFENIGQPNHFAQSTIDLWREKSKDPNGLNENGVPNYIAYPNTDWQKALFGHGLINDHNVSVNGGTEKLRILMSAGYLDNPGLVDNTGIRKYSLRANIEADVTKWLTVGTRTFASQEDKEAGNFDNANNYLRQTTPGLYPELNGQYGYPEASEESATANSILAFLNAQDGKKQKTNFNTTLYSRISPIKGLSWDFNLNYKRYWEDNQTWTNPYEKVKFSDGTIMSPATEPSEMTTYFYNRADYSYTLQNILRYNITINNDHDLGALAGYEEYYYKRDTRNATKKGLIDSSIHTPGSATEMVSVGGGAFDRASRSFFGRINYAYKSRYLFEANLRHDGNARYHSDYRWGTFPSFSAAWRISEESFMINTKNWLDNLKLRVSYGSVGNNGGDDVGEYEYQSTYGGSKYPFGGKLISGLASTSIANSMLSWETSKMTNVGIDLNALNNRLSFTMDAFVKNTTGILFTPSIYLTAGNKGAPRKNIAEMSTKGVELSLGWKDQIEEVSYSVSGNFSYTPNKIKKYKGELVAGYDENGEWKSNIGDVASSTSAVNPVIEDRIMKEYYVRNPYKGSGKGYATDGVNGGPTDGMIRTESDMEWLKAMIDAGHTFMPNKTVAKDKIWYGDYIYADANGDGIYGGSDDKEFQGVSSDPKFNFGFQMSAAWRGFDISMNWAGAAGFKLYWGASTGYNSPTTRVGVALGTDIANNHYFYNPENPSDPRTNQAAKYGRLVNGESGYQNVETSSLYLYNGNYLKLKNLTFGYTVPAHISKKFFTDNLRAYVSIENVFNITKYPGQDPELGATPEYTSLRQFAFGVNISF</sequence>
<dbReference type="SUPFAM" id="SSF56935">
    <property type="entry name" value="Porins"/>
    <property type="match status" value="1"/>
</dbReference>
<name>A0A0F5JCQ1_9BACT</name>
<evidence type="ECO:0000256" key="5">
    <source>
        <dbReference type="ARBA" id="ARBA00023077"/>
    </source>
</evidence>
<evidence type="ECO:0000256" key="6">
    <source>
        <dbReference type="ARBA" id="ARBA00023136"/>
    </source>
</evidence>
<dbReference type="PROSITE" id="PS52016">
    <property type="entry name" value="TONB_DEPENDENT_REC_3"/>
    <property type="match status" value="1"/>
</dbReference>
<dbReference type="InterPro" id="IPR036942">
    <property type="entry name" value="Beta-barrel_TonB_sf"/>
</dbReference>
<comment type="subcellular location">
    <subcellularLocation>
        <location evidence="1 8">Cell outer membrane</location>
        <topology evidence="1 8">Multi-pass membrane protein</topology>
    </subcellularLocation>
</comment>
<dbReference type="InterPro" id="IPR008969">
    <property type="entry name" value="CarboxyPept-like_regulatory"/>
</dbReference>
<dbReference type="InterPro" id="IPR023996">
    <property type="entry name" value="TonB-dep_OMP_SusC/RagA"/>
</dbReference>
<comment type="similarity">
    <text evidence="8 9">Belongs to the TonB-dependent receptor family.</text>
</comment>
<feature type="signal peptide" evidence="10">
    <location>
        <begin position="1"/>
        <end position="29"/>
    </location>
</feature>
<evidence type="ECO:0000313" key="14">
    <source>
        <dbReference type="Proteomes" id="UP000033035"/>
    </source>
</evidence>
<keyword evidence="3 8" id="KW-1134">Transmembrane beta strand</keyword>